<dbReference type="SUPFAM" id="SSF52096">
    <property type="entry name" value="ClpP/crotonase"/>
    <property type="match status" value="1"/>
</dbReference>
<dbReference type="Gene3D" id="3.90.226.10">
    <property type="entry name" value="2-enoyl-CoA Hydratase, Chain A, domain 1"/>
    <property type="match status" value="1"/>
</dbReference>
<dbReference type="EMBL" id="VCAU01000018">
    <property type="protein sequence ID" value="KAF9891482.1"/>
    <property type="molecule type" value="Genomic_DNA"/>
</dbReference>
<gene>
    <name evidence="6" type="ORF">FE257_003949</name>
</gene>
<evidence type="ECO:0000256" key="4">
    <source>
        <dbReference type="ARBA" id="ARBA00023140"/>
    </source>
</evidence>
<accession>A0AAD4CTJ5</accession>
<protein>
    <submittedName>
        <fullName evidence="6">Uncharacterized protein</fullName>
    </submittedName>
</protein>
<dbReference type="InterPro" id="IPR001753">
    <property type="entry name" value="Enoyl-CoA_hydra/iso"/>
</dbReference>
<dbReference type="Pfam" id="PF00378">
    <property type="entry name" value="ECH_1"/>
    <property type="match status" value="1"/>
</dbReference>
<evidence type="ECO:0000256" key="3">
    <source>
        <dbReference type="ARBA" id="ARBA00005254"/>
    </source>
</evidence>
<dbReference type="PANTHER" id="PTHR43684">
    <property type="match status" value="1"/>
</dbReference>
<dbReference type="Proteomes" id="UP001194746">
    <property type="component" value="Unassembled WGS sequence"/>
</dbReference>
<dbReference type="InterPro" id="IPR051053">
    <property type="entry name" value="ECH/Chromodomain_protein"/>
</dbReference>
<dbReference type="GO" id="GO:0005782">
    <property type="term" value="C:peroxisomal matrix"/>
    <property type="evidence" value="ECO:0007669"/>
    <property type="project" value="TreeGrafter"/>
</dbReference>
<dbReference type="AlphaFoldDB" id="A0AAD4CTJ5"/>
<keyword evidence="5" id="KW-0413">Isomerase</keyword>
<comment type="similarity">
    <text evidence="3">Belongs to the enoyl-CoA hydratase/isomerase family.</text>
</comment>
<name>A0AAD4CTJ5_ASPNN</name>
<dbReference type="GO" id="GO:0006635">
    <property type="term" value="P:fatty acid beta-oxidation"/>
    <property type="evidence" value="ECO:0007669"/>
    <property type="project" value="TreeGrafter"/>
</dbReference>
<dbReference type="FunFam" id="3.90.226.10:FF:000048">
    <property type="entry name" value="3,2-trans-enoyl-CoA isomerase"/>
    <property type="match status" value="1"/>
</dbReference>
<evidence type="ECO:0000313" key="6">
    <source>
        <dbReference type="EMBL" id="KAF9891482.1"/>
    </source>
</evidence>
<dbReference type="PANTHER" id="PTHR43684:SF3">
    <property type="entry name" value="PEROXISOMAL D3,D2-ENOYL-COA ISOMERASE"/>
    <property type="match status" value="1"/>
</dbReference>
<keyword evidence="7" id="KW-1185">Reference proteome</keyword>
<dbReference type="InterPro" id="IPR029045">
    <property type="entry name" value="ClpP/crotonase-like_dom_sf"/>
</dbReference>
<comment type="subcellular location">
    <subcellularLocation>
        <location evidence="1">Peroxisome</location>
    </subcellularLocation>
</comment>
<reference evidence="6" key="1">
    <citation type="journal article" date="2019" name="Beilstein J. Org. Chem.">
        <title>Nanangenines: drimane sesquiterpenoids as the dominant metabolite cohort of a novel Australian fungus, Aspergillus nanangensis.</title>
        <authorList>
            <person name="Lacey H.J."/>
            <person name="Gilchrist C.L.M."/>
            <person name="Crombie A."/>
            <person name="Kalaitzis J.A."/>
            <person name="Vuong D."/>
            <person name="Rutledge P.J."/>
            <person name="Turner P."/>
            <person name="Pitt J.I."/>
            <person name="Lacey E."/>
            <person name="Chooi Y.H."/>
            <person name="Piggott A.M."/>
        </authorList>
    </citation>
    <scope>NUCLEOTIDE SEQUENCE</scope>
    <source>
        <strain evidence="6">MST-FP2251</strain>
    </source>
</reference>
<sequence>MVSTNYTAITVEVRGKIGIITLNRPAALNSFNHAMSIEVIRAFRELNEHPDTVFTVLTGNGRFFSSGVDVKGSSPPPPPEYSPAELKVHYMAQFSRALELMRSQIDHSKILILALNGPAVGGGAAWFTGVADIILATPSTWLQIPFNALGLVPENGSAQSFAQSVGVRRANDILMFGRKCSAEELERWGLVNRILPQEGFREHIVGFCEGQLEVNDGGSMIETKRLQNAPLRMGRLFAVYDSVDALAERFVVGAPVERFRLKREMLMKGKKAKASL</sequence>
<dbReference type="CDD" id="cd06558">
    <property type="entry name" value="crotonase-like"/>
    <property type="match status" value="1"/>
</dbReference>
<keyword evidence="4" id="KW-0576">Peroxisome</keyword>
<comment type="caution">
    <text evidence="6">The sequence shown here is derived from an EMBL/GenBank/DDBJ whole genome shotgun (WGS) entry which is preliminary data.</text>
</comment>
<comment type="pathway">
    <text evidence="2">Lipid metabolism; fatty acid beta-oxidation.</text>
</comment>
<proteinExistence type="inferred from homology"/>
<dbReference type="GO" id="GO:0016853">
    <property type="term" value="F:isomerase activity"/>
    <property type="evidence" value="ECO:0007669"/>
    <property type="project" value="UniProtKB-KW"/>
</dbReference>
<reference evidence="6" key="2">
    <citation type="submission" date="2020-02" db="EMBL/GenBank/DDBJ databases">
        <authorList>
            <person name="Gilchrist C.L.M."/>
            <person name="Chooi Y.-H."/>
        </authorList>
    </citation>
    <scope>NUCLEOTIDE SEQUENCE</scope>
    <source>
        <strain evidence="6">MST-FP2251</strain>
    </source>
</reference>
<evidence type="ECO:0000256" key="1">
    <source>
        <dbReference type="ARBA" id="ARBA00004275"/>
    </source>
</evidence>
<evidence type="ECO:0000256" key="5">
    <source>
        <dbReference type="ARBA" id="ARBA00023235"/>
    </source>
</evidence>
<organism evidence="6 7">
    <name type="scientific">Aspergillus nanangensis</name>
    <dbReference type="NCBI Taxonomy" id="2582783"/>
    <lineage>
        <taxon>Eukaryota</taxon>
        <taxon>Fungi</taxon>
        <taxon>Dikarya</taxon>
        <taxon>Ascomycota</taxon>
        <taxon>Pezizomycotina</taxon>
        <taxon>Eurotiomycetes</taxon>
        <taxon>Eurotiomycetidae</taxon>
        <taxon>Eurotiales</taxon>
        <taxon>Aspergillaceae</taxon>
        <taxon>Aspergillus</taxon>
        <taxon>Aspergillus subgen. Circumdati</taxon>
    </lineage>
</organism>
<evidence type="ECO:0000313" key="7">
    <source>
        <dbReference type="Proteomes" id="UP001194746"/>
    </source>
</evidence>
<evidence type="ECO:0000256" key="2">
    <source>
        <dbReference type="ARBA" id="ARBA00005005"/>
    </source>
</evidence>